<dbReference type="OrthoDB" id="206201at2759"/>
<evidence type="ECO:0000256" key="5">
    <source>
        <dbReference type="PROSITE-ProRule" id="PRU01240"/>
    </source>
</evidence>
<dbReference type="PROSITE" id="PS00138">
    <property type="entry name" value="SUBTILASE_SER"/>
    <property type="match status" value="1"/>
</dbReference>
<dbReference type="GO" id="GO:0006508">
    <property type="term" value="P:proteolysis"/>
    <property type="evidence" value="ECO:0007669"/>
    <property type="project" value="UniProtKB-KW"/>
</dbReference>
<dbReference type="InterPro" id="IPR015500">
    <property type="entry name" value="Peptidase_S8_subtilisin-rel"/>
</dbReference>
<dbReference type="InterPro" id="IPR023827">
    <property type="entry name" value="Peptidase_S8_Asp-AS"/>
</dbReference>
<proteinExistence type="inferred from homology"/>
<keyword evidence="2 5" id="KW-0645">Protease</keyword>
<comment type="similarity">
    <text evidence="1 5 6">Belongs to the peptidase S8 family.</text>
</comment>
<dbReference type="EMBL" id="MCBR01008702">
    <property type="protein sequence ID" value="RKF74024.1"/>
    <property type="molecule type" value="Genomic_DNA"/>
</dbReference>
<feature type="active site" description="Charge relay system" evidence="5">
    <location>
        <position position="376"/>
    </location>
</feature>
<dbReference type="PROSITE" id="PS51892">
    <property type="entry name" value="SUBTILASE"/>
    <property type="match status" value="1"/>
</dbReference>
<dbReference type="PANTHER" id="PTHR43806">
    <property type="entry name" value="PEPTIDASE S8"/>
    <property type="match status" value="1"/>
</dbReference>
<dbReference type="InterPro" id="IPR034193">
    <property type="entry name" value="PCSK9_ProteinaseK-like"/>
</dbReference>
<feature type="signal peptide" evidence="7">
    <location>
        <begin position="1"/>
        <end position="23"/>
    </location>
</feature>
<dbReference type="GO" id="GO:0004252">
    <property type="term" value="F:serine-type endopeptidase activity"/>
    <property type="evidence" value="ECO:0007669"/>
    <property type="project" value="UniProtKB-UniRule"/>
</dbReference>
<reference evidence="9 10" key="1">
    <citation type="journal article" date="2018" name="BMC Genomics">
        <title>Comparative genome analyses reveal sequence features reflecting distinct modes of host-adaptation between dicot and monocot powdery mildew.</title>
        <authorList>
            <person name="Wu Y."/>
            <person name="Ma X."/>
            <person name="Pan Z."/>
            <person name="Kale S.D."/>
            <person name="Song Y."/>
            <person name="King H."/>
            <person name="Zhang Q."/>
            <person name="Presley C."/>
            <person name="Deng X."/>
            <person name="Wei C.I."/>
            <person name="Xiao S."/>
        </authorList>
    </citation>
    <scope>NUCLEOTIDE SEQUENCE [LARGE SCALE GENOMIC DNA]</scope>
    <source>
        <strain evidence="9">UCSC1</strain>
    </source>
</reference>
<dbReference type="InterPro" id="IPR036852">
    <property type="entry name" value="Peptidase_S8/S53_dom_sf"/>
</dbReference>
<dbReference type="FunFam" id="3.40.50.200:FF:000007">
    <property type="entry name" value="Subtilisin-like serine protease"/>
    <property type="match status" value="1"/>
</dbReference>
<evidence type="ECO:0000259" key="8">
    <source>
        <dbReference type="Pfam" id="PF00082"/>
    </source>
</evidence>
<keyword evidence="4 5" id="KW-0720">Serine protease</keyword>
<accession>A0A420IHJ7</accession>
<keyword evidence="3 5" id="KW-0378">Hydrolase</keyword>
<evidence type="ECO:0000256" key="4">
    <source>
        <dbReference type="ARBA" id="ARBA00022825"/>
    </source>
</evidence>
<dbReference type="PROSITE" id="PS00136">
    <property type="entry name" value="SUBTILASE_ASP"/>
    <property type="match status" value="1"/>
</dbReference>
<comment type="caution">
    <text evidence="9">The sequence shown here is derived from an EMBL/GenBank/DDBJ whole genome shotgun (WGS) entry which is preliminary data.</text>
</comment>
<dbReference type="InterPro" id="IPR023828">
    <property type="entry name" value="Peptidase_S8_Ser-AS"/>
</dbReference>
<sequence length="436" mass="46146">MLALKFHQNFLVVYLILLSSAQSKPLLSSREAKPELLVKGLGLPVSNLDVDPDHTIPSRYIVVYDKNATDDAVDLHQASVLNEVKKRSLTKRNSDGKPLSPMVHSMNLKGWRAICLEAEDSMIINIGSAAEVAYIEADVKMGIQDTIVQENAPVGLSRLSHASTSPDLDYRFDDDADGEGVVVYVLDTGVRITHEDLGLRGEMAANFVDDVETDQNGHGSHVAGIIAGEKYGVAKKASIVAVKVLDEKGQGSNAMVLQGIQYVAADVMRRGIAGKAVVNVSIGGPKSEALNAAIEAITEDGVVVVVAAGNSNKDAKTFSPASAPSAITVGAIDARNDTRARFSNFGEKVDIFAPGVKVESIGIKNDHDTKVMSGTSMASPHVAGLAACLISAEPELDEPYKVINRILSLARSTHSGVIQPNDGTVELIAYNGGGNE</sequence>
<feature type="chain" id="PRO_5019203491" evidence="7">
    <location>
        <begin position="24"/>
        <end position="436"/>
    </location>
</feature>
<dbReference type="AlphaFoldDB" id="A0A420IHJ7"/>
<dbReference type="InterPro" id="IPR022398">
    <property type="entry name" value="Peptidase_S8_His-AS"/>
</dbReference>
<dbReference type="Pfam" id="PF00082">
    <property type="entry name" value="Peptidase_S8"/>
    <property type="match status" value="1"/>
</dbReference>
<evidence type="ECO:0000256" key="3">
    <source>
        <dbReference type="ARBA" id="ARBA00022801"/>
    </source>
</evidence>
<evidence type="ECO:0000313" key="10">
    <source>
        <dbReference type="Proteomes" id="UP000285405"/>
    </source>
</evidence>
<dbReference type="InterPro" id="IPR000209">
    <property type="entry name" value="Peptidase_S8/S53_dom"/>
</dbReference>
<evidence type="ECO:0000256" key="1">
    <source>
        <dbReference type="ARBA" id="ARBA00011073"/>
    </source>
</evidence>
<organism evidence="9 10">
    <name type="scientific">Golovinomyces cichoracearum</name>
    <dbReference type="NCBI Taxonomy" id="62708"/>
    <lineage>
        <taxon>Eukaryota</taxon>
        <taxon>Fungi</taxon>
        <taxon>Dikarya</taxon>
        <taxon>Ascomycota</taxon>
        <taxon>Pezizomycotina</taxon>
        <taxon>Leotiomycetes</taxon>
        <taxon>Erysiphales</taxon>
        <taxon>Erysiphaceae</taxon>
        <taxon>Golovinomyces</taxon>
    </lineage>
</organism>
<evidence type="ECO:0000256" key="2">
    <source>
        <dbReference type="ARBA" id="ARBA00022670"/>
    </source>
</evidence>
<feature type="domain" description="Peptidase S8/S53" evidence="8">
    <location>
        <begin position="178"/>
        <end position="400"/>
    </location>
</feature>
<dbReference type="Gene3D" id="3.40.50.200">
    <property type="entry name" value="Peptidase S8/S53 domain"/>
    <property type="match status" value="1"/>
</dbReference>
<evidence type="ECO:0000256" key="6">
    <source>
        <dbReference type="RuleBase" id="RU003355"/>
    </source>
</evidence>
<dbReference type="SUPFAM" id="SSF52743">
    <property type="entry name" value="Subtilisin-like"/>
    <property type="match status" value="1"/>
</dbReference>
<dbReference type="PROSITE" id="PS00137">
    <property type="entry name" value="SUBTILASE_HIS"/>
    <property type="match status" value="1"/>
</dbReference>
<evidence type="ECO:0000256" key="7">
    <source>
        <dbReference type="SAM" id="SignalP"/>
    </source>
</evidence>
<protein>
    <submittedName>
        <fullName evidence="9">Subtilisin-like protease 2</fullName>
    </submittedName>
</protein>
<name>A0A420IHJ7_9PEZI</name>
<dbReference type="Proteomes" id="UP000285405">
    <property type="component" value="Unassembled WGS sequence"/>
</dbReference>
<dbReference type="CDD" id="cd04077">
    <property type="entry name" value="Peptidases_S8_PCSK9_ProteinaseK_like"/>
    <property type="match status" value="1"/>
</dbReference>
<keyword evidence="7" id="KW-0732">Signal</keyword>
<gene>
    <name evidence="9" type="ORF">GcC1_087016</name>
</gene>
<dbReference type="InterPro" id="IPR050131">
    <property type="entry name" value="Peptidase_S8_subtilisin-like"/>
</dbReference>
<evidence type="ECO:0000313" key="9">
    <source>
        <dbReference type="EMBL" id="RKF74024.1"/>
    </source>
</evidence>
<dbReference type="PRINTS" id="PR00723">
    <property type="entry name" value="SUBTILISIN"/>
</dbReference>
<dbReference type="PANTHER" id="PTHR43806:SF11">
    <property type="entry name" value="CEREVISIN-RELATED"/>
    <property type="match status" value="1"/>
</dbReference>
<feature type="active site" description="Charge relay system" evidence="5">
    <location>
        <position position="187"/>
    </location>
</feature>
<feature type="active site" description="Charge relay system" evidence="5">
    <location>
        <position position="218"/>
    </location>
</feature>